<protein>
    <submittedName>
        <fullName evidence="1">Uncharacterized protein</fullName>
    </submittedName>
</protein>
<gene>
    <name evidence="1" type="ORF">MEUPH1_LOCUS11144</name>
</gene>
<evidence type="ECO:0000313" key="2">
    <source>
        <dbReference type="Proteomes" id="UP001160148"/>
    </source>
</evidence>
<reference evidence="1 2" key="1">
    <citation type="submission" date="2023-01" db="EMBL/GenBank/DDBJ databases">
        <authorList>
            <person name="Whitehead M."/>
        </authorList>
    </citation>
    <scope>NUCLEOTIDE SEQUENCE [LARGE SCALE GENOMIC DNA]</scope>
</reference>
<comment type="caution">
    <text evidence="1">The sequence shown here is derived from an EMBL/GenBank/DDBJ whole genome shotgun (WGS) entry which is preliminary data.</text>
</comment>
<dbReference type="AlphaFoldDB" id="A0AAV0WHR5"/>
<name>A0AAV0WHR5_9HEMI</name>
<organism evidence="1 2">
    <name type="scientific">Macrosiphum euphorbiae</name>
    <name type="common">potato aphid</name>
    <dbReference type="NCBI Taxonomy" id="13131"/>
    <lineage>
        <taxon>Eukaryota</taxon>
        <taxon>Metazoa</taxon>
        <taxon>Ecdysozoa</taxon>
        <taxon>Arthropoda</taxon>
        <taxon>Hexapoda</taxon>
        <taxon>Insecta</taxon>
        <taxon>Pterygota</taxon>
        <taxon>Neoptera</taxon>
        <taxon>Paraneoptera</taxon>
        <taxon>Hemiptera</taxon>
        <taxon>Sternorrhyncha</taxon>
        <taxon>Aphidomorpha</taxon>
        <taxon>Aphidoidea</taxon>
        <taxon>Aphididae</taxon>
        <taxon>Macrosiphini</taxon>
        <taxon>Macrosiphum</taxon>
    </lineage>
</organism>
<keyword evidence="2" id="KW-1185">Reference proteome</keyword>
<evidence type="ECO:0000313" key="1">
    <source>
        <dbReference type="EMBL" id="CAI6355266.1"/>
    </source>
</evidence>
<dbReference type="EMBL" id="CARXXK010000002">
    <property type="protein sequence ID" value="CAI6355266.1"/>
    <property type="molecule type" value="Genomic_DNA"/>
</dbReference>
<proteinExistence type="predicted"/>
<sequence length="108" mass="12530">MLKITIYRRLSTLSTSCVVNLMSPYRLVLVLFSVLLCCCDVLAKNVGLQHIKTIRNILLNTNENNGSMDIEFAPYKSILRPNRRTFKFENLQMYIVSNCFEDDCNEDE</sequence>
<accession>A0AAV0WHR5</accession>
<dbReference type="Proteomes" id="UP001160148">
    <property type="component" value="Unassembled WGS sequence"/>
</dbReference>